<reference evidence="5" key="1">
    <citation type="journal article" date="2023" name="Mol. Phylogenet. Evol.">
        <title>Genome-scale phylogeny and comparative genomics of the fungal order Sordariales.</title>
        <authorList>
            <person name="Hensen N."/>
            <person name="Bonometti L."/>
            <person name="Westerberg I."/>
            <person name="Brannstrom I.O."/>
            <person name="Guillou S."/>
            <person name="Cros-Aarteil S."/>
            <person name="Calhoun S."/>
            <person name="Haridas S."/>
            <person name="Kuo A."/>
            <person name="Mondo S."/>
            <person name="Pangilinan J."/>
            <person name="Riley R."/>
            <person name="LaButti K."/>
            <person name="Andreopoulos B."/>
            <person name="Lipzen A."/>
            <person name="Chen C."/>
            <person name="Yan M."/>
            <person name="Daum C."/>
            <person name="Ng V."/>
            <person name="Clum A."/>
            <person name="Steindorff A."/>
            <person name="Ohm R.A."/>
            <person name="Martin F."/>
            <person name="Silar P."/>
            <person name="Natvig D.O."/>
            <person name="Lalanne C."/>
            <person name="Gautier V."/>
            <person name="Ament-Velasquez S.L."/>
            <person name="Kruys A."/>
            <person name="Hutchinson M.I."/>
            <person name="Powell A.J."/>
            <person name="Barry K."/>
            <person name="Miller A.N."/>
            <person name="Grigoriev I.V."/>
            <person name="Debuchy R."/>
            <person name="Gladieux P."/>
            <person name="Hiltunen Thoren M."/>
            <person name="Johannesson H."/>
        </authorList>
    </citation>
    <scope>NUCLEOTIDE SEQUENCE</scope>
    <source>
        <strain evidence="5">CBS 103.79</strain>
    </source>
</reference>
<feature type="region of interest" description="Disordered" evidence="3">
    <location>
        <begin position="1632"/>
        <end position="1682"/>
    </location>
</feature>
<dbReference type="PANTHER" id="PTHR33946">
    <property type="match status" value="1"/>
</dbReference>
<evidence type="ECO:0000313" key="6">
    <source>
        <dbReference type="Proteomes" id="UP001303889"/>
    </source>
</evidence>
<dbReference type="Proteomes" id="UP001303889">
    <property type="component" value="Unassembled WGS sequence"/>
</dbReference>
<dbReference type="PANTHER" id="PTHR33946:SF4">
    <property type="entry name" value="COAGULATION FACTOR XI"/>
    <property type="match status" value="1"/>
</dbReference>
<dbReference type="SMART" id="SM00223">
    <property type="entry name" value="APPLE"/>
    <property type="match status" value="2"/>
</dbReference>
<feature type="domain" description="Apple" evidence="4">
    <location>
        <begin position="898"/>
        <end position="991"/>
    </location>
</feature>
<evidence type="ECO:0000256" key="2">
    <source>
        <dbReference type="ARBA" id="ARBA00023157"/>
    </source>
</evidence>
<feature type="region of interest" description="Disordered" evidence="3">
    <location>
        <begin position="1380"/>
        <end position="1463"/>
    </location>
</feature>
<accession>A0AAN6MF86</accession>
<evidence type="ECO:0000256" key="3">
    <source>
        <dbReference type="SAM" id="MobiDB-lite"/>
    </source>
</evidence>
<dbReference type="InterPro" id="IPR054293">
    <property type="entry name" value="DUF7029"/>
</dbReference>
<comment type="caution">
    <text evidence="5">The sequence shown here is derived from an EMBL/GenBank/DDBJ whole genome shotgun (WGS) entry which is preliminary data.</text>
</comment>
<feature type="compositionally biased region" description="Low complexity" evidence="3">
    <location>
        <begin position="1641"/>
        <end position="1676"/>
    </location>
</feature>
<dbReference type="Gene3D" id="3.50.4.10">
    <property type="entry name" value="Hepatocyte Growth Factor"/>
    <property type="match status" value="3"/>
</dbReference>
<gene>
    <name evidence="5" type="ORF">C8A05DRAFT_37378</name>
</gene>
<keyword evidence="1" id="KW-0677">Repeat</keyword>
<dbReference type="InterPro" id="IPR000177">
    <property type="entry name" value="Apple"/>
</dbReference>
<dbReference type="PROSITE" id="PS50948">
    <property type="entry name" value="PAN"/>
    <property type="match status" value="1"/>
</dbReference>
<dbReference type="EMBL" id="MU855846">
    <property type="protein sequence ID" value="KAK3899008.1"/>
    <property type="molecule type" value="Genomic_DNA"/>
</dbReference>
<protein>
    <recommendedName>
        <fullName evidence="4">Apple domain-containing protein</fullName>
    </recommendedName>
</protein>
<dbReference type="GO" id="GO:0005576">
    <property type="term" value="C:extracellular region"/>
    <property type="evidence" value="ECO:0007669"/>
    <property type="project" value="InterPro"/>
</dbReference>
<dbReference type="InterPro" id="IPR003609">
    <property type="entry name" value="Pan_app"/>
</dbReference>
<keyword evidence="2" id="KW-1015">Disulfide bond</keyword>
<evidence type="ECO:0000259" key="4">
    <source>
        <dbReference type="PROSITE" id="PS50948"/>
    </source>
</evidence>
<evidence type="ECO:0000256" key="1">
    <source>
        <dbReference type="ARBA" id="ARBA00022737"/>
    </source>
</evidence>
<keyword evidence="6" id="KW-1185">Reference proteome</keyword>
<feature type="compositionally biased region" description="Low complexity" evidence="3">
    <location>
        <begin position="1380"/>
        <end position="1435"/>
    </location>
</feature>
<reference evidence="5" key="2">
    <citation type="submission" date="2023-05" db="EMBL/GenBank/DDBJ databases">
        <authorList>
            <consortium name="Lawrence Berkeley National Laboratory"/>
            <person name="Steindorff A."/>
            <person name="Hensen N."/>
            <person name="Bonometti L."/>
            <person name="Westerberg I."/>
            <person name="Brannstrom I.O."/>
            <person name="Guillou S."/>
            <person name="Cros-Aarteil S."/>
            <person name="Calhoun S."/>
            <person name="Haridas S."/>
            <person name="Kuo A."/>
            <person name="Mondo S."/>
            <person name="Pangilinan J."/>
            <person name="Riley R."/>
            <person name="Labutti K."/>
            <person name="Andreopoulos B."/>
            <person name="Lipzen A."/>
            <person name="Chen C."/>
            <person name="Yanf M."/>
            <person name="Daum C."/>
            <person name="Ng V."/>
            <person name="Clum A."/>
            <person name="Ohm R."/>
            <person name="Martin F."/>
            <person name="Silar P."/>
            <person name="Natvig D."/>
            <person name="Lalanne C."/>
            <person name="Gautier V."/>
            <person name="Ament-Velasquez S.L."/>
            <person name="Kruys A."/>
            <person name="Hutchinson M.I."/>
            <person name="Powell A.J."/>
            <person name="Barry K."/>
            <person name="Miller A.N."/>
            <person name="Grigoriev I.V."/>
            <person name="Debuchy R."/>
            <person name="Gladieux P."/>
            <person name="Thoren M.H."/>
            <person name="Johannesson H."/>
        </authorList>
    </citation>
    <scope>NUCLEOTIDE SEQUENCE</scope>
    <source>
        <strain evidence="5">CBS 103.79</strain>
    </source>
</reference>
<sequence>MSRLSGIHLPVRLFSEHYITAATEAVWTPLGLGDDVLFPELERLYWEGVKGELENIIWTLKSWQKSELSDVTVADEQQDFVHGFDTFIDQVTDSSREFALRYRPWRVWQTNTPSSSRRSDEYPAAVLEVIKDRYADYISSKLRSGVRSALEGLLDIEKLMEYRPPPPGKLGFGKRLVIPQLALAGFDKNDNPRFKALCCSQASCRKVIESSMFVSTDKGVQTVVCEDCYRSTYYGNQSFIKKYKHCVLKRLDVADAKYTELALSALGTWDPAKAAALSSKLEAQEGPPKWSWDPQRRKQPTLVVAESEPGGPLYRAATEPAADGEMPLFLRKSAAKRPFANVHMALRVGPLVIENRVAHSKDGARVTLRERPVFHDRASPTTTTAALSRSLAIGGSQSRKLWQQDLPGSSVPKRYKAVLKQVVGIPFTGGLPQDAELEIVDQLLAAAQGPLGEPDQRTLLAESLEPVLEKLKALIGSRVKIYLQSIAARLLDRTTKLEWSATENNCQTFCDALIDRRLFEPLVNGPHSLAPDDKPLYVMSFVCPSEAGYHRRRVGTKYDVPSGLTEEYLERFHFSFPSQDDIIDTAQGYWYDWGAFGGPLYKHQDLFPWDCTEAYGRHPSRCGRDCNLSKHLWAFPFDSFSITSLHLTRDRHLYAPAVADPSLTACGEHATPQSWMRNRLTVLAANALLVRVASAMASLPAFSKATAWLHDPASALRTACPGLERARLGGIHRAQPASHAYESATHGGFFVSDWMARERREQIDKYEALREAWAGLNDVHQFADVSARQARPPWAIIVREGFGGFGTRRGPFMEEREWEMVRWRPADAGLTRTGDVALPMRDGTGVAFHHEFPSDFRNAIQWSSALVAASSLLFVELACAGLAPVLSRQVETTTPLDCTNLGTNGTIYKGAIESFEIFCGYDFPGGDYAAVQAETFEDCIKACADDAACADVAYGFGTHGCYLKDSVTTAAVNGGVYAARKIPSADDSISCQTPGTNNTVYSKDTTSSFQILCDIDYSGEDLAAVQSESFADCIAACDANESCVDVSYGYRTKSCYLKGKVTTPKALEGVWTALKKTEEQEEPKTVVTCEENASNNTIYKTAGSSFLVLCGFDFGGGDMGGSPQPTFADCMDACAATQDCIDVSYAGGFCYMKNTLTTATPSPAGWVWTGKKVVATTDPDPEPTGPELTCVDGAMDGKTFTASSGNQYAIICGREYPGGDLKGVEAATFENCVETCDTTPDCIDVSYVAPACYLKSSLTTLQDAGYVSTALFIGRPIDPVPVVPLSCVDSKDNGTTHATPAGNEYLILCGVDYFGGDMGMVYTDTFEKCLDACDSNDGCIDVAYSGTACYMKNEVTTPSPAAWVWNALYVGKVALTSSTSSAVTATSSTPPTATSSEESTITSTTTSAEKSSIATSASTEEPSTATTTTVPIESSARTSEPSTVASETPCSTEPASKFLPSHDIDIDRSAPERLTPSLHVELNYAEQPGNRILQMELVLSTPAVVLENIAPITSVSCSEAGVLVTFSDVLHLNDAISAWAGSTPLLITYFEGCNVETARGFWGTTSHTFSTTPTPSILFSATQRNLTDVATEATLKYGTVDAGVESYTSTATGAATEPTAAAADQTCGVSSLTTDSSMTIPATATETSPASSETRDASSASSATSTSEASATPTASGRPLPETLEDLTPAARELYDFLLAHLPIDADGNLNYHVPAQKVTELEVAPFDPDNVGKQQELDDVFADSGVDSPAGLVAKASAGVAGMCEAPAAAVQRRLLQPSRRVQREIRARSQKRNYAGWVHSKLQARDSDGWDIACSDMVGGLLGLFGLDEVMETVCNSKDLYDSRDAFKCLFGGCKTTTIVTTTSTYDFSYAWKIDFPSIQDWLTRTGPNKVLTCVNCGFSVSNIAFSGKIVVAITQGVITIKSADVTPGISGTANMIIRLQSDGAYSDSWGYNFNSVELGAIQMDSAFKISPTVLYGIGVDFSTDSALDVTGGATFLWNGAAAPINILSRSLGNHHNWQPSVSLTTPLFKTGASVSIKPYMRWLVKLNVDIYGMVKISPSITSQTVVGIVSTYSYTAANGCPANSLKVNTYLSTANAVSFGDGTGSPLYTGQTASVDQCFSVPGLLPSSEDIASLKAVGGEYCTSYLKYTPPQTVRSVTTTATVPSTTTISTTETVTYTETLYLEVTETVDFWYSTTTVSATTTTVTAAPGSKPNFAYLNVKKRDDNLEPTATPTAAPGGGGLDKRAVAQPTMLAGWDATKISFACKQVATGTSTLVATTTTTVTSGVVTSTATITVNKVGPLETEALTYSYKRFMGQVTETAAGTATQTVCPTPVATPCFKLKVHGAWWLEGKYLRYSDYGAFQADLTDAPYDVFYLTASGHLMGYTALGDSCVLSVYYWYRPVYLQPVQWTNSFYPATCWKDADPCSKGFQCKVTDGLGVERTGMTFQEPYYELLAPWDDGYGWAHGSFWPTWGIPTDGQPGESWVPVTLEYEDAPCPCF</sequence>
<dbReference type="Pfam" id="PF00024">
    <property type="entry name" value="PAN_1"/>
    <property type="match status" value="1"/>
</dbReference>
<feature type="compositionally biased region" description="Polar residues" evidence="3">
    <location>
        <begin position="1436"/>
        <end position="1454"/>
    </location>
</feature>
<proteinExistence type="predicted"/>
<dbReference type="Pfam" id="PF14295">
    <property type="entry name" value="PAN_4"/>
    <property type="match status" value="4"/>
</dbReference>
<dbReference type="CDD" id="cd01100">
    <property type="entry name" value="APPLE_Factor_XI_like"/>
    <property type="match status" value="1"/>
</dbReference>
<name>A0AAN6MF86_9PEZI</name>
<organism evidence="5 6">
    <name type="scientific">Staphylotrichum tortipilum</name>
    <dbReference type="NCBI Taxonomy" id="2831512"/>
    <lineage>
        <taxon>Eukaryota</taxon>
        <taxon>Fungi</taxon>
        <taxon>Dikarya</taxon>
        <taxon>Ascomycota</taxon>
        <taxon>Pezizomycotina</taxon>
        <taxon>Sordariomycetes</taxon>
        <taxon>Sordariomycetidae</taxon>
        <taxon>Sordariales</taxon>
        <taxon>Chaetomiaceae</taxon>
        <taxon>Staphylotrichum</taxon>
    </lineage>
</organism>
<evidence type="ECO:0000313" key="5">
    <source>
        <dbReference type="EMBL" id="KAK3899008.1"/>
    </source>
</evidence>
<dbReference type="Pfam" id="PF22974">
    <property type="entry name" value="DUF7029"/>
    <property type="match status" value="1"/>
</dbReference>
<dbReference type="GO" id="GO:0006508">
    <property type="term" value="P:proteolysis"/>
    <property type="evidence" value="ECO:0007669"/>
    <property type="project" value="InterPro"/>
</dbReference>